<organism evidence="1 2">
    <name type="scientific">Halorubrum salinarum</name>
    <dbReference type="NCBI Taxonomy" id="2739057"/>
    <lineage>
        <taxon>Archaea</taxon>
        <taxon>Methanobacteriati</taxon>
        <taxon>Methanobacteriota</taxon>
        <taxon>Stenosarchaea group</taxon>
        <taxon>Halobacteria</taxon>
        <taxon>Halobacteriales</taxon>
        <taxon>Haloferacaceae</taxon>
        <taxon>Halorubrum</taxon>
    </lineage>
</organism>
<dbReference type="RefSeq" id="WP_173228319.1">
    <property type="nucleotide sequence ID" value="NZ_CP053941.1"/>
</dbReference>
<dbReference type="EMBL" id="CP053941">
    <property type="protein sequence ID" value="QKG91681.1"/>
    <property type="molecule type" value="Genomic_DNA"/>
</dbReference>
<protein>
    <submittedName>
        <fullName evidence="1">Uncharacterized protein</fullName>
    </submittedName>
</protein>
<evidence type="ECO:0000313" key="2">
    <source>
        <dbReference type="Proteomes" id="UP000505020"/>
    </source>
</evidence>
<keyword evidence="2" id="KW-1185">Reference proteome</keyword>
<dbReference type="AlphaFoldDB" id="A0A7D4CIW5"/>
<evidence type="ECO:0000313" key="1">
    <source>
        <dbReference type="EMBL" id="QKG91681.1"/>
    </source>
</evidence>
<name>A0A7D4CIW5_9EURY</name>
<dbReference type="KEGG" id="hsai:HPS36_02030"/>
<dbReference type="GeneID" id="55593742"/>
<sequence length="136" mass="14507">MSQSGSRLGQLRDDLAADIEVARSMSVGDWARALVDTSLSAGLVTRTTIHSCVYAVNYAEPGAEISTSFGESPLRAEPWTRWDRLQAASVSLAVAIWLVGELALEQHPPHITAIVLTQASVLALDPVVALREVVAS</sequence>
<dbReference type="Proteomes" id="UP000505020">
    <property type="component" value="Chromosome"/>
</dbReference>
<reference evidence="1 2" key="1">
    <citation type="submission" date="2020-05" db="EMBL/GenBank/DDBJ databases">
        <title>Halorubrum RHB-C sp.nov., an extremely halophilic archaeon isolated from solar salt farm.</title>
        <authorList>
            <person name="Ho H."/>
            <person name="Danganan R.E."/>
            <person name="Dedeles G.R."/>
            <person name="Kim S.-G."/>
        </authorList>
    </citation>
    <scope>NUCLEOTIDE SEQUENCE [LARGE SCALE GENOMIC DNA]</scope>
    <source>
        <strain evidence="1 2">RHB-C</strain>
    </source>
</reference>
<accession>A0A7D4CIW5</accession>
<proteinExistence type="predicted"/>
<gene>
    <name evidence="1" type="ORF">HPS36_02030</name>
</gene>